<proteinExistence type="predicted"/>
<dbReference type="Proteomes" id="UP000252893">
    <property type="component" value="Unassembled WGS sequence"/>
</dbReference>
<organism evidence="3 4">
    <name type="scientific">Pseudochrobactrum asaccharolyticum</name>
    <dbReference type="NCBI Taxonomy" id="354351"/>
    <lineage>
        <taxon>Bacteria</taxon>
        <taxon>Pseudomonadati</taxon>
        <taxon>Pseudomonadota</taxon>
        <taxon>Alphaproteobacteria</taxon>
        <taxon>Hyphomicrobiales</taxon>
        <taxon>Brucellaceae</taxon>
        <taxon>Pseudochrobactrum</taxon>
    </lineage>
</organism>
<feature type="domain" description="NusG-like N-terminal" evidence="2">
    <location>
        <begin position="49"/>
        <end position="145"/>
    </location>
</feature>
<sequence>MIMPDNKAFEETRILETANRLTERDPDRIKQRMQDKFLAIAAGNDSSVKQWFVLRTAHRKENDVHKAVIDAGIEAWLPMKKAIQQRRHTRPSKEIMIPVFSGYLFVKAVSCAESWVGLSRIDGAVSLIFGQQGALVVSDKYMNDLMCLTDAGSFNEGRSLPHFKGGERVSYDLAGNVFNGVVEGYVGTRAARVLSFIFGQERVIEVPLANLKKSA</sequence>
<dbReference type="RefSeq" id="WP_113946403.1">
    <property type="nucleotide sequence ID" value="NZ_JBHEEG010000001.1"/>
</dbReference>
<evidence type="ECO:0000313" key="3">
    <source>
        <dbReference type="EMBL" id="RBO89293.1"/>
    </source>
</evidence>
<dbReference type="EMBL" id="QNRH01000016">
    <property type="protein sequence ID" value="RBO89293.1"/>
    <property type="molecule type" value="Genomic_DNA"/>
</dbReference>
<dbReference type="InterPro" id="IPR036735">
    <property type="entry name" value="NGN_dom_sf"/>
</dbReference>
<dbReference type="AlphaFoldDB" id="A0A366DGU9"/>
<keyword evidence="1" id="KW-0804">Transcription</keyword>
<dbReference type="CDD" id="cd09895">
    <property type="entry name" value="NGN_SP_UpxY"/>
    <property type="match status" value="1"/>
</dbReference>
<dbReference type="OrthoDB" id="7909051at2"/>
<dbReference type="Pfam" id="PF02357">
    <property type="entry name" value="NusG"/>
    <property type="match status" value="1"/>
</dbReference>
<dbReference type="Gene3D" id="3.30.70.940">
    <property type="entry name" value="NusG, N-terminal domain"/>
    <property type="match status" value="1"/>
</dbReference>
<gene>
    <name evidence="3" type="ORF">DFR47_11621</name>
</gene>
<comment type="caution">
    <text evidence="3">The sequence shown here is derived from an EMBL/GenBank/DDBJ whole genome shotgun (WGS) entry which is preliminary data.</text>
</comment>
<keyword evidence="4" id="KW-1185">Reference proteome</keyword>
<evidence type="ECO:0000259" key="2">
    <source>
        <dbReference type="Pfam" id="PF02357"/>
    </source>
</evidence>
<dbReference type="InterPro" id="IPR006645">
    <property type="entry name" value="NGN-like_dom"/>
</dbReference>
<dbReference type="SUPFAM" id="SSF82679">
    <property type="entry name" value="N-utilization substance G protein NusG, N-terminal domain"/>
    <property type="match status" value="1"/>
</dbReference>
<dbReference type="GO" id="GO:0006354">
    <property type="term" value="P:DNA-templated transcription elongation"/>
    <property type="evidence" value="ECO:0007669"/>
    <property type="project" value="InterPro"/>
</dbReference>
<name>A0A366DGU9_9HYPH</name>
<evidence type="ECO:0000313" key="4">
    <source>
        <dbReference type="Proteomes" id="UP000252893"/>
    </source>
</evidence>
<evidence type="ECO:0000256" key="1">
    <source>
        <dbReference type="ARBA" id="ARBA00023163"/>
    </source>
</evidence>
<protein>
    <submittedName>
        <fullName evidence="3">Transcription antitermination factor NusG</fullName>
    </submittedName>
</protein>
<accession>A0A366DGU9</accession>
<reference evidence="3 4" key="1">
    <citation type="submission" date="2018-06" db="EMBL/GenBank/DDBJ databases">
        <title>Genomic Encyclopedia of Type Strains, Phase IV (KMG-IV): sequencing the most valuable type-strain genomes for metagenomic binning, comparative biology and taxonomic classification.</title>
        <authorList>
            <person name="Goeker M."/>
        </authorList>
    </citation>
    <scope>NUCLEOTIDE SEQUENCE [LARGE SCALE GENOMIC DNA]</scope>
    <source>
        <strain evidence="3 4">DSM 25619</strain>
    </source>
</reference>